<feature type="compositionally biased region" description="Low complexity" evidence="1">
    <location>
        <begin position="81"/>
        <end position="105"/>
    </location>
</feature>
<dbReference type="AlphaFoldDB" id="A0A166RNH4"/>
<evidence type="ECO:0000313" key="2">
    <source>
        <dbReference type="EMBL" id="KZP28470.1"/>
    </source>
</evidence>
<feature type="region of interest" description="Disordered" evidence="1">
    <location>
        <begin position="18"/>
        <end position="105"/>
    </location>
</feature>
<keyword evidence="3" id="KW-1185">Reference proteome</keyword>
<name>A0A166RNH4_9AGAM</name>
<dbReference type="EMBL" id="KV417503">
    <property type="protein sequence ID" value="KZP28470.1"/>
    <property type="molecule type" value="Genomic_DNA"/>
</dbReference>
<dbReference type="OrthoDB" id="3191896at2759"/>
<organism evidence="2 3">
    <name type="scientific">Athelia psychrophila</name>
    <dbReference type="NCBI Taxonomy" id="1759441"/>
    <lineage>
        <taxon>Eukaryota</taxon>
        <taxon>Fungi</taxon>
        <taxon>Dikarya</taxon>
        <taxon>Basidiomycota</taxon>
        <taxon>Agaricomycotina</taxon>
        <taxon>Agaricomycetes</taxon>
        <taxon>Agaricomycetidae</taxon>
        <taxon>Atheliales</taxon>
        <taxon>Atheliaceae</taxon>
        <taxon>Athelia</taxon>
    </lineage>
</organism>
<proteinExistence type="predicted"/>
<evidence type="ECO:0000256" key="1">
    <source>
        <dbReference type="SAM" id="MobiDB-lite"/>
    </source>
</evidence>
<dbReference type="Proteomes" id="UP000076532">
    <property type="component" value="Unassembled WGS sequence"/>
</dbReference>
<reference evidence="2 3" key="1">
    <citation type="journal article" date="2016" name="Mol. Biol. Evol.">
        <title>Comparative Genomics of Early-Diverging Mushroom-Forming Fungi Provides Insights into the Origins of Lignocellulose Decay Capabilities.</title>
        <authorList>
            <person name="Nagy L.G."/>
            <person name="Riley R."/>
            <person name="Tritt A."/>
            <person name="Adam C."/>
            <person name="Daum C."/>
            <person name="Floudas D."/>
            <person name="Sun H."/>
            <person name="Yadav J.S."/>
            <person name="Pangilinan J."/>
            <person name="Larsson K.H."/>
            <person name="Matsuura K."/>
            <person name="Barry K."/>
            <person name="Labutti K."/>
            <person name="Kuo R."/>
            <person name="Ohm R.A."/>
            <person name="Bhattacharya S.S."/>
            <person name="Shirouzu T."/>
            <person name="Yoshinaga Y."/>
            <person name="Martin F.M."/>
            <person name="Grigoriev I.V."/>
            <person name="Hibbett D.S."/>
        </authorList>
    </citation>
    <scope>NUCLEOTIDE SEQUENCE [LARGE SCALE GENOMIC DNA]</scope>
    <source>
        <strain evidence="2 3">CBS 109695</strain>
    </source>
</reference>
<dbReference type="STRING" id="436010.A0A166RNH4"/>
<gene>
    <name evidence="2" type="ORF">FIBSPDRAFT_852611</name>
</gene>
<protein>
    <submittedName>
        <fullName evidence="2">Uncharacterized protein</fullName>
    </submittedName>
</protein>
<evidence type="ECO:0000313" key="3">
    <source>
        <dbReference type="Proteomes" id="UP000076532"/>
    </source>
</evidence>
<sequence length="282" mass="29956">MTDPLEESLEKIFQKLERESERRAQDEVEEHLKNGPGAQDIETTRLEAAPATAGEPMDKNHKTLRVITSDTASRRDRRRGSVVMSVFGQPAPGSPASGSASPAVAGVSPLASASKSSFYHSLNPQSAETLPIDASFDEHAEDAEDDDEDHVTTHMHAIAGRTSGIAKVGALLSRTTTRKNRARSSTLPAPRITTTEVVIGVSVVESKYHFDATGHGYAGADQSGLDLQRSATVYADGGISPRTRTSTWMGVSAVATKAKGLARRLSRRNSFTDIGGVGSSVS</sequence>
<accession>A0A166RNH4</accession>
<feature type="compositionally biased region" description="Basic and acidic residues" evidence="1">
    <location>
        <begin position="18"/>
        <end position="33"/>
    </location>
</feature>